<protein>
    <submittedName>
        <fullName evidence="1">Uncharacterized protein</fullName>
    </submittedName>
</protein>
<evidence type="ECO:0000313" key="2">
    <source>
        <dbReference type="Proteomes" id="UP001519460"/>
    </source>
</evidence>
<name>A0ABD0LIM1_9CAEN</name>
<evidence type="ECO:0000313" key="1">
    <source>
        <dbReference type="EMBL" id="KAK7498912.1"/>
    </source>
</evidence>
<accession>A0ABD0LIM1</accession>
<dbReference type="AlphaFoldDB" id="A0ABD0LIM1"/>
<proteinExistence type="predicted"/>
<sequence>MDSHSTLRGYSDTRHAPTQWDLKTALTSRLSLEPPAEGKSVSANSSAVHRVDHQIIALVSQLHVVSQRQLAWVTMSLCGVTWSLGDVAET</sequence>
<keyword evidence="2" id="KW-1185">Reference proteome</keyword>
<reference evidence="1 2" key="1">
    <citation type="journal article" date="2023" name="Sci. Data">
        <title>Genome assembly of the Korean intertidal mud-creeper Batillaria attramentaria.</title>
        <authorList>
            <person name="Patra A.K."/>
            <person name="Ho P.T."/>
            <person name="Jun S."/>
            <person name="Lee S.J."/>
            <person name="Kim Y."/>
            <person name="Won Y.J."/>
        </authorList>
    </citation>
    <scope>NUCLEOTIDE SEQUENCE [LARGE SCALE GENOMIC DNA]</scope>
    <source>
        <strain evidence="1">Wonlab-2016</strain>
    </source>
</reference>
<dbReference type="Proteomes" id="UP001519460">
    <property type="component" value="Unassembled WGS sequence"/>
</dbReference>
<dbReference type="EMBL" id="JACVVK020000048">
    <property type="protein sequence ID" value="KAK7498912.1"/>
    <property type="molecule type" value="Genomic_DNA"/>
</dbReference>
<organism evidence="1 2">
    <name type="scientific">Batillaria attramentaria</name>
    <dbReference type="NCBI Taxonomy" id="370345"/>
    <lineage>
        <taxon>Eukaryota</taxon>
        <taxon>Metazoa</taxon>
        <taxon>Spiralia</taxon>
        <taxon>Lophotrochozoa</taxon>
        <taxon>Mollusca</taxon>
        <taxon>Gastropoda</taxon>
        <taxon>Caenogastropoda</taxon>
        <taxon>Sorbeoconcha</taxon>
        <taxon>Cerithioidea</taxon>
        <taxon>Batillariidae</taxon>
        <taxon>Batillaria</taxon>
    </lineage>
</organism>
<gene>
    <name evidence="1" type="ORF">BaRGS_00010004</name>
</gene>
<comment type="caution">
    <text evidence="1">The sequence shown here is derived from an EMBL/GenBank/DDBJ whole genome shotgun (WGS) entry which is preliminary data.</text>
</comment>